<comment type="cofactor">
    <cofactor evidence="1">
        <name>Zn(2+)</name>
        <dbReference type="ChEBI" id="CHEBI:29105"/>
    </cofactor>
</comment>
<name>A0AAN9XZS2_9HEMI</name>
<dbReference type="GO" id="GO:0016485">
    <property type="term" value="P:protein processing"/>
    <property type="evidence" value="ECO:0007669"/>
    <property type="project" value="TreeGrafter"/>
</dbReference>
<dbReference type="PROSITE" id="PS51885">
    <property type="entry name" value="NEPRILYSIN"/>
    <property type="match status" value="1"/>
</dbReference>
<dbReference type="Proteomes" id="UP001367676">
    <property type="component" value="Unassembled WGS sequence"/>
</dbReference>
<dbReference type="CDD" id="cd08662">
    <property type="entry name" value="M13"/>
    <property type="match status" value="1"/>
</dbReference>
<dbReference type="Pfam" id="PF05649">
    <property type="entry name" value="Peptidase_M13_N"/>
    <property type="match status" value="1"/>
</dbReference>
<evidence type="ECO:0000256" key="8">
    <source>
        <dbReference type="ARBA" id="ARBA00023049"/>
    </source>
</evidence>
<dbReference type="Gene3D" id="1.10.1380.10">
    <property type="entry name" value="Neutral endopeptidase , domain2"/>
    <property type="match status" value="1"/>
</dbReference>
<accession>A0AAN9XZS2</accession>
<evidence type="ECO:0000313" key="12">
    <source>
        <dbReference type="Proteomes" id="UP001367676"/>
    </source>
</evidence>
<evidence type="ECO:0008006" key="13">
    <source>
        <dbReference type="Google" id="ProtNLM"/>
    </source>
</evidence>
<keyword evidence="6" id="KW-0378">Hydrolase</keyword>
<comment type="caution">
    <text evidence="11">The sequence shown here is derived from an EMBL/GenBank/DDBJ whole genome shotgun (WGS) entry which is preliminary data.</text>
</comment>
<dbReference type="Gene3D" id="3.40.390.10">
    <property type="entry name" value="Collagenase (Catalytic Domain)"/>
    <property type="match status" value="1"/>
</dbReference>
<evidence type="ECO:0000313" key="11">
    <source>
        <dbReference type="EMBL" id="KAK7576587.1"/>
    </source>
</evidence>
<dbReference type="GO" id="GO:0046872">
    <property type="term" value="F:metal ion binding"/>
    <property type="evidence" value="ECO:0007669"/>
    <property type="project" value="UniProtKB-KW"/>
</dbReference>
<dbReference type="GO" id="GO:0005886">
    <property type="term" value="C:plasma membrane"/>
    <property type="evidence" value="ECO:0007669"/>
    <property type="project" value="UniProtKB-SubCell"/>
</dbReference>
<dbReference type="InterPro" id="IPR018497">
    <property type="entry name" value="Peptidase_M13_C"/>
</dbReference>
<feature type="domain" description="Peptidase M13 N-terminal" evidence="10">
    <location>
        <begin position="60"/>
        <end position="462"/>
    </location>
</feature>
<evidence type="ECO:0000256" key="1">
    <source>
        <dbReference type="ARBA" id="ARBA00001947"/>
    </source>
</evidence>
<evidence type="ECO:0000256" key="3">
    <source>
        <dbReference type="ARBA" id="ARBA00007357"/>
    </source>
</evidence>
<dbReference type="SUPFAM" id="SSF55486">
    <property type="entry name" value="Metalloproteases ('zincins'), catalytic domain"/>
    <property type="match status" value="1"/>
</dbReference>
<evidence type="ECO:0000256" key="2">
    <source>
        <dbReference type="ARBA" id="ARBA00004401"/>
    </source>
</evidence>
<proteinExistence type="inferred from homology"/>
<evidence type="ECO:0000259" key="10">
    <source>
        <dbReference type="Pfam" id="PF05649"/>
    </source>
</evidence>
<protein>
    <recommendedName>
        <fullName evidence="13">Endothelin-converting enzyme 1</fullName>
    </recommendedName>
</protein>
<comment type="similarity">
    <text evidence="3">Belongs to the peptidase M13 family.</text>
</comment>
<dbReference type="InterPro" id="IPR008753">
    <property type="entry name" value="Peptidase_M13_N"/>
</dbReference>
<keyword evidence="7" id="KW-0862">Zinc</keyword>
<sequence>MLEEDANSMGSIHLSEGVSATTTHIRYHDTRGRKLPYCLTEKCIRTSAYLLSSMNPKIHPCDNFYDFACGRWTLANPVPDGKAMWGMFNQLEQASQLIIRNILERESSQDEECVAEKMAKQYYISCLDPNEQTEKLGAAPMLDLLRDIGGWSIIDKNFSISDWNFQNTLEKVQNSYNFGAGLFSWNVGQNDKNSSQYIIQIDQIQLTLPATESYKNITNNTKLYNAYLDYMIRVGELLGGDKRALKKQMQEIIAFEAELAAIMEPDEVRRDEDKSYHQSTIADLQKDTPFIQWREFFADAFRVTNKSITDDQPVVVYATEFLKRLDNLLKDYVGSKAYALRKKKILHNYLGWQAVRTMSQYLTKQYRESMRGLRKVLYGTEGIVENWRFCVTDTNNVLGFAIGALYVREAFHGDSKPKAKQMINNIKIAFKENFEKLKWMDKQTLELAKEKVDAMTDMIGFPDYILNPEKLNESYIGLEIKEDEYFMNNIRISQFRFKENLSKLDRPVNRSKWLMTPTTVNAYYSPNTNSIVFPAGILQAPFYDQDQHLALNYGAIGVVMGHEMTHAFDDQGREYDMHGNLNQWWRNESIERFKEATECVVNQYSSFRVNDKAINGLRTLGENIADNGGLKAAYHAYVKLNKQNPGSYALPGLNYTENQLFFISFAQVWCSASTNETTNLQIERDTHVPSLFRVNGPIQNLKEFSEVFNCPKNSKMNPEMKCEIW</sequence>
<evidence type="ECO:0000256" key="6">
    <source>
        <dbReference type="ARBA" id="ARBA00022801"/>
    </source>
</evidence>
<comment type="subcellular location">
    <subcellularLocation>
        <location evidence="2">Cell membrane</location>
        <topology evidence="2">Single-pass type II membrane protein</topology>
    </subcellularLocation>
</comment>
<dbReference type="AlphaFoldDB" id="A0AAN9XZS2"/>
<dbReference type="Pfam" id="PF01431">
    <property type="entry name" value="Peptidase_M13"/>
    <property type="match status" value="1"/>
</dbReference>
<organism evidence="11 12">
    <name type="scientific">Parthenolecanium corni</name>
    <dbReference type="NCBI Taxonomy" id="536013"/>
    <lineage>
        <taxon>Eukaryota</taxon>
        <taxon>Metazoa</taxon>
        <taxon>Ecdysozoa</taxon>
        <taxon>Arthropoda</taxon>
        <taxon>Hexapoda</taxon>
        <taxon>Insecta</taxon>
        <taxon>Pterygota</taxon>
        <taxon>Neoptera</taxon>
        <taxon>Paraneoptera</taxon>
        <taxon>Hemiptera</taxon>
        <taxon>Sternorrhyncha</taxon>
        <taxon>Coccoidea</taxon>
        <taxon>Coccidae</taxon>
        <taxon>Parthenolecanium</taxon>
    </lineage>
</organism>
<dbReference type="EMBL" id="JBBCAQ010000036">
    <property type="protein sequence ID" value="KAK7576587.1"/>
    <property type="molecule type" value="Genomic_DNA"/>
</dbReference>
<reference evidence="11 12" key="1">
    <citation type="submission" date="2024-03" db="EMBL/GenBank/DDBJ databases">
        <title>Adaptation during the transition from Ophiocordyceps entomopathogen to insect associate is accompanied by gene loss and intensified selection.</title>
        <authorList>
            <person name="Ward C.M."/>
            <person name="Onetto C.A."/>
            <person name="Borneman A.R."/>
        </authorList>
    </citation>
    <scope>NUCLEOTIDE SEQUENCE [LARGE SCALE GENOMIC DNA]</scope>
    <source>
        <strain evidence="11">AWRI1</strain>
        <tissue evidence="11">Single Adult Female</tissue>
    </source>
</reference>
<evidence type="ECO:0000256" key="5">
    <source>
        <dbReference type="ARBA" id="ARBA00022723"/>
    </source>
</evidence>
<keyword evidence="5" id="KW-0479">Metal-binding</keyword>
<dbReference type="PRINTS" id="PR00786">
    <property type="entry name" value="NEPRILYSIN"/>
</dbReference>
<feature type="domain" description="Peptidase M13 C-terminal" evidence="9">
    <location>
        <begin position="521"/>
        <end position="724"/>
    </location>
</feature>
<dbReference type="PANTHER" id="PTHR11733:SF167">
    <property type="entry name" value="FI17812P1-RELATED"/>
    <property type="match status" value="1"/>
</dbReference>
<gene>
    <name evidence="11" type="ORF">V9T40_012873</name>
</gene>
<keyword evidence="12" id="KW-1185">Reference proteome</keyword>
<evidence type="ECO:0000259" key="9">
    <source>
        <dbReference type="Pfam" id="PF01431"/>
    </source>
</evidence>
<dbReference type="InterPro" id="IPR024079">
    <property type="entry name" value="MetalloPept_cat_dom_sf"/>
</dbReference>
<keyword evidence="8" id="KW-0482">Metalloprotease</keyword>
<evidence type="ECO:0000256" key="4">
    <source>
        <dbReference type="ARBA" id="ARBA00022670"/>
    </source>
</evidence>
<dbReference type="InterPro" id="IPR000718">
    <property type="entry name" value="Peptidase_M13"/>
</dbReference>
<dbReference type="InterPro" id="IPR042089">
    <property type="entry name" value="Peptidase_M13_dom_2"/>
</dbReference>
<keyword evidence="4" id="KW-0645">Protease</keyword>
<dbReference type="GO" id="GO:0004222">
    <property type="term" value="F:metalloendopeptidase activity"/>
    <property type="evidence" value="ECO:0007669"/>
    <property type="project" value="InterPro"/>
</dbReference>
<evidence type="ECO:0000256" key="7">
    <source>
        <dbReference type="ARBA" id="ARBA00022833"/>
    </source>
</evidence>
<dbReference type="PANTHER" id="PTHR11733">
    <property type="entry name" value="ZINC METALLOPROTEASE FAMILY M13 NEPRILYSIN-RELATED"/>
    <property type="match status" value="1"/>
</dbReference>